<keyword evidence="2" id="KW-1185">Reference proteome</keyword>
<evidence type="ECO:0000313" key="1">
    <source>
        <dbReference type="EMBL" id="KAK5171133.1"/>
    </source>
</evidence>
<organism evidence="1 2">
    <name type="scientific">Saxophila tyrrhenica</name>
    <dbReference type="NCBI Taxonomy" id="1690608"/>
    <lineage>
        <taxon>Eukaryota</taxon>
        <taxon>Fungi</taxon>
        <taxon>Dikarya</taxon>
        <taxon>Ascomycota</taxon>
        <taxon>Pezizomycotina</taxon>
        <taxon>Dothideomycetes</taxon>
        <taxon>Dothideomycetidae</taxon>
        <taxon>Mycosphaerellales</taxon>
        <taxon>Extremaceae</taxon>
        <taxon>Saxophila</taxon>
    </lineage>
</organism>
<sequence length="211" mass="23777">MVSKANIYVSVTRSTNGKGEGYHRPLHTWLVSVEPHHGSKFHIRGTSHKDPEPIHYGAAKNEETGIYTINTHPHDSEPAIIGNILIAEEVSTSDQQVHKLLEEELGESSKRTVEDRRSSGQEAEYWIEHAIRALQKRKLMDAFGVEQFMTFAHAYEANRMDGEGQALVAYPRAHKEPEKKASKHKFWVSHPMANRTRTNGHGEASVYGGLM</sequence>
<dbReference type="AlphaFoldDB" id="A0AAV9PGJ4"/>
<dbReference type="EMBL" id="JAVRRT010000006">
    <property type="protein sequence ID" value="KAK5171133.1"/>
    <property type="molecule type" value="Genomic_DNA"/>
</dbReference>
<evidence type="ECO:0000313" key="2">
    <source>
        <dbReference type="Proteomes" id="UP001337655"/>
    </source>
</evidence>
<dbReference type="GeneID" id="89925623"/>
<protein>
    <submittedName>
        <fullName evidence="1">Uncharacterized protein</fullName>
    </submittedName>
</protein>
<gene>
    <name evidence="1" type="ORF">LTR77_004277</name>
</gene>
<dbReference type="Proteomes" id="UP001337655">
    <property type="component" value="Unassembled WGS sequence"/>
</dbReference>
<name>A0AAV9PGJ4_9PEZI</name>
<reference evidence="1 2" key="1">
    <citation type="submission" date="2023-08" db="EMBL/GenBank/DDBJ databases">
        <title>Black Yeasts Isolated from many extreme environments.</title>
        <authorList>
            <person name="Coleine C."/>
            <person name="Stajich J.E."/>
            <person name="Selbmann L."/>
        </authorList>
    </citation>
    <scope>NUCLEOTIDE SEQUENCE [LARGE SCALE GENOMIC DNA]</scope>
    <source>
        <strain evidence="1 2">CCFEE 5935</strain>
    </source>
</reference>
<accession>A0AAV9PGJ4</accession>
<comment type="caution">
    <text evidence="1">The sequence shown here is derived from an EMBL/GenBank/DDBJ whole genome shotgun (WGS) entry which is preliminary data.</text>
</comment>
<dbReference type="RefSeq" id="XP_064660161.1">
    <property type="nucleotide sequence ID" value="XM_064801531.1"/>
</dbReference>
<proteinExistence type="predicted"/>